<evidence type="ECO:0008006" key="2">
    <source>
        <dbReference type="Google" id="ProtNLM"/>
    </source>
</evidence>
<dbReference type="Pfam" id="PF11950">
    <property type="entry name" value="DUF3467"/>
    <property type="match status" value="1"/>
</dbReference>
<dbReference type="EMBL" id="CADCTR010001858">
    <property type="protein sequence ID" value="CAA9316050.1"/>
    <property type="molecule type" value="Genomic_DNA"/>
</dbReference>
<protein>
    <recommendedName>
        <fullName evidence="2">DUF3467 domain-containing protein</fullName>
    </recommendedName>
</protein>
<dbReference type="AlphaFoldDB" id="A0A6J4KUX9"/>
<proteinExistence type="predicted"/>
<organism evidence="1">
    <name type="scientific">uncultured Chloroflexia bacterium</name>
    <dbReference type="NCBI Taxonomy" id="1672391"/>
    <lineage>
        <taxon>Bacteria</taxon>
        <taxon>Bacillati</taxon>
        <taxon>Chloroflexota</taxon>
        <taxon>Chloroflexia</taxon>
        <taxon>environmental samples</taxon>
    </lineage>
</organism>
<accession>A0A6J4KUX9</accession>
<evidence type="ECO:0000313" key="1">
    <source>
        <dbReference type="EMBL" id="CAA9316050.1"/>
    </source>
</evidence>
<name>A0A6J4KUX9_9CHLR</name>
<reference evidence="1" key="1">
    <citation type="submission" date="2020-02" db="EMBL/GenBank/DDBJ databases">
        <authorList>
            <person name="Meier V. D."/>
        </authorList>
    </citation>
    <scope>NUCLEOTIDE SEQUENCE</scope>
    <source>
        <strain evidence="1">AVDCRST_MAG93</strain>
    </source>
</reference>
<dbReference type="InterPro" id="IPR021857">
    <property type="entry name" value="DUF3467"/>
</dbReference>
<gene>
    <name evidence="1" type="ORF">AVDCRST_MAG93-5500</name>
</gene>
<sequence>MVGRILLEQPNGDARNEVRPTRFPIRVPDEHEGGTYANFVNVWSTAFEFTLDFCATQPPVPPEDVEDPDDPDIIPCTVVSRVRIPATLIYQLFRTLDENLDRYEKAWGEIREPWEEPEPPEEEE</sequence>